<protein>
    <recommendedName>
        <fullName evidence="3">DUF4089 domain-containing protein</fullName>
    </recommendedName>
</protein>
<sequence length="65" mass="6957">MSGFARTDAEIALLARHCGVTVDGACLPGMRENLALLERYAALVEGLELDDREEAAFTYDPGAEA</sequence>
<evidence type="ECO:0008006" key="3">
    <source>
        <dbReference type="Google" id="ProtNLM"/>
    </source>
</evidence>
<keyword evidence="2" id="KW-1185">Reference proteome</keyword>
<accession>A0A023D4W4</accession>
<organism evidence="1 2">
    <name type="scientific">Acidomonas methanolica NBRC 104435</name>
    <dbReference type="NCBI Taxonomy" id="1231351"/>
    <lineage>
        <taxon>Bacteria</taxon>
        <taxon>Pseudomonadati</taxon>
        <taxon>Pseudomonadota</taxon>
        <taxon>Alphaproteobacteria</taxon>
        <taxon>Acetobacterales</taxon>
        <taxon>Acetobacteraceae</taxon>
        <taxon>Acidomonas</taxon>
    </lineage>
</organism>
<dbReference type="Pfam" id="PF13318">
    <property type="entry name" value="AtzG-like"/>
    <property type="match status" value="1"/>
</dbReference>
<dbReference type="EMBL" id="BAND01000038">
    <property type="protein sequence ID" value="GAJ28825.1"/>
    <property type="molecule type" value="Genomic_DNA"/>
</dbReference>
<name>A0A023D4W4_ACIMT</name>
<dbReference type="RefSeq" id="WP_042057830.1">
    <property type="nucleotide sequence ID" value="NZ_BAND01000038.1"/>
</dbReference>
<dbReference type="Proteomes" id="UP000019760">
    <property type="component" value="Unassembled WGS sequence"/>
</dbReference>
<evidence type="ECO:0000313" key="2">
    <source>
        <dbReference type="Proteomes" id="UP000019760"/>
    </source>
</evidence>
<proteinExistence type="predicted"/>
<dbReference type="OrthoDB" id="7279118at2"/>
<evidence type="ECO:0000313" key="1">
    <source>
        <dbReference type="EMBL" id="GAJ28825.1"/>
    </source>
</evidence>
<gene>
    <name evidence="1" type="ORF">Amme_038_074</name>
</gene>
<reference evidence="2" key="1">
    <citation type="journal article" date="2014" name="FEMS Microbiol. Lett.">
        <title>Draft Genomic DNA Sequence of the Facultatively Methylotrophic Bacterium Acidomonas methanolica type strain MB58.</title>
        <authorList>
            <person name="Higashiura N."/>
            <person name="Hadano H."/>
            <person name="Hirakawa H."/>
            <person name="Matsutani M."/>
            <person name="Takabe S."/>
            <person name="Matsushita K."/>
            <person name="Azuma Y."/>
        </authorList>
    </citation>
    <scope>NUCLEOTIDE SEQUENCE [LARGE SCALE GENOMIC DNA]</scope>
    <source>
        <strain evidence="2">MB58</strain>
    </source>
</reference>
<dbReference type="InterPro" id="IPR025148">
    <property type="entry name" value="AtzG-like"/>
</dbReference>
<dbReference type="AlphaFoldDB" id="A0A023D4W4"/>
<reference evidence="1 2" key="2">
    <citation type="journal article" date="2014" name="FEMS Microbiol. Lett.">
        <title>Draft genomic DNA sequence of the facultatively methylotrophic bacterium Acidomonas methanolica type strain MB58.</title>
        <authorList>
            <person name="Higashiura N."/>
            <person name="Hadano H."/>
            <person name="Hirakawa H."/>
            <person name="Matsutani M."/>
            <person name="Takabe S."/>
            <person name="Matsushita K."/>
            <person name="Azuma Y."/>
        </authorList>
    </citation>
    <scope>NUCLEOTIDE SEQUENCE [LARGE SCALE GENOMIC DNA]</scope>
    <source>
        <strain evidence="1 2">MB58</strain>
    </source>
</reference>
<comment type="caution">
    <text evidence="1">The sequence shown here is derived from an EMBL/GenBank/DDBJ whole genome shotgun (WGS) entry which is preliminary data.</text>
</comment>